<gene>
    <name evidence="2" type="ORF">PR048_032327</name>
</gene>
<feature type="region of interest" description="Disordered" evidence="1">
    <location>
        <begin position="371"/>
        <end position="412"/>
    </location>
</feature>
<dbReference type="Proteomes" id="UP001159363">
    <property type="component" value="Chromosome 15"/>
</dbReference>
<dbReference type="EMBL" id="JARBHB010000016">
    <property type="protein sequence ID" value="KAJ8866484.1"/>
    <property type="molecule type" value="Genomic_DNA"/>
</dbReference>
<sequence length="718" mass="81313">MRVKRVEYGSAPECKGEENGRPPIKPADQWYRQARFPRAKIRERPRRESSPVRRGWRASSLTTRPPRPPRPRDLTLLDTFFILNTAFRAQMHPLCPLCVYTDSKFAGVCHLMPLGSLLLFTRSPMFVYSCPAMIGERLFAILLAFGAGVRRFKDFPVKAVHDKISSQFGYDRPIMNAVKYKVVSSVVWTNRTMVSSNTDTNRTGVLAVVDIGDSLKLGMGYTCSFPIPVTHNRYWKYSPSLKILLKFAKTGWRVARSRKLSNYRLFTRQEDENWMKGKIEKGLKKCSLYREQPTALTQHERGSGSPADALQTARLSSCVCTWERLAELIATWLHARVFVCDTSSPTRRAAPVKTSNPKSYCLRLENAAIKGRVKTGDPRENSPTSGIVQHDSHYENPGATPQESNPVRLGGRSEIGSKIDTEKLHHWSSQLKFISNRRNWWFEISIRDQKPSSTNIDESEIQKHGILLVQHFHIGTWFGTRIIRSQIEEDVGATGRLLLGLAVGDALYLYNPRTNLFVGSEPTNRFVIRSRIEFRTTMVQPGICESLCSGRCPESALRRRKANPQRFRSRRRESIADVALLNGDLERGANPRTCNTVRWAATREGTLFLLTSFPAASAVFSERDLGRGSSVDLQCWQLDASRELGNENLCKIRPWQRALVLADIIIIIRLNSRMQICGQITSGAGLTSRTSCHVLGIGYFCWCGSVDVRFSTVEYDRD</sequence>
<name>A0ABQ9G1W9_9NEOP</name>
<keyword evidence="3" id="KW-1185">Reference proteome</keyword>
<comment type="caution">
    <text evidence="2">The sequence shown here is derived from an EMBL/GenBank/DDBJ whole genome shotgun (WGS) entry which is preliminary data.</text>
</comment>
<feature type="compositionally biased region" description="Basic and acidic residues" evidence="1">
    <location>
        <begin position="40"/>
        <end position="51"/>
    </location>
</feature>
<accession>A0ABQ9G1W9</accession>
<protein>
    <submittedName>
        <fullName evidence="2">Uncharacterized protein</fullName>
    </submittedName>
</protein>
<evidence type="ECO:0000256" key="1">
    <source>
        <dbReference type="SAM" id="MobiDB-lite"/>
    </source>
</evidence>
<proteinExistence type="predicted"/>
<reference evidence="2 3" key="1">
    <citation type="submission" date="2023-02" db="EMBL/GenBank/DDBJ databases">
        <title>LHISI_Scaffold_Assembly.</title>
        <authorList>
            <person name="Stuart O.P."/>
            <person name="Cleave R."/>
            <person name="Magrath M.J.L."/>
            <person name="Mikheyev A.S."/>
        </authorList>
    </citation>
    <scope>NUCLEOTIDE SEQUENCE [LARGE SCALE GENOMIC DNA]</scope>
    <source>
        <strain evidence="2">Daus_M_001</strain>
        <tissue evidence="2">Leg muscle</tissue>
    </source>
</reference>
<feature type="region of interest" description="Disordered" evidence="1">
    <location>
        <begin position="1"/>
        <end position="71"/>
    </location>
</feature>
<evidence type="ECO:0000313" key="2">
    <source>
        <dbReference type="EMBL" id="KAJ8866484.1"/>
    </source>
</evidence>
<evidence type="ECO:0000313" key="3">
    <source>
        <dbReference type="Proteomes" id="UP001159363"/>
    </source>
</evidence>
<organism evidence="2 3">
    <name type="scientific">Dryococelus australis</name>
    <dbReference type="NCBI Taxonomy" id="614101"/>
    <lineage>
        <taxon>Eukaryota</taxon>
        <taxon>Metazoa</taxon>
        <taxon>Ecdysozoa</taxon>
        <taxon>Arthropoda</taxon>
        <taxon>Hexapoda</taxon>
        <taxon>Insecta</taxon>
        <taxon>Pterygota</taxon>
        <taxon>Neoptera</taxon>
        <taxon>Polyneoptera</taxon>
        <taxon>Phasmatodea</taxon>
        <taxon>Verophasmatodea</taxon>
        <taxon>Anareolatae</taxon>
        <taxon>Phasmatidae</taxon>
        <taxon>Eurycanthinae</taxon>
        <taxon>Dryococelus</taxon>
    </lineage>
</organism>